<dbReference type="EMBL" id="KV429085">
    <property type="protein sequence ID" value="KZT66673.1"/>
    <property type="molecule type" value="Genomic_DNA"/>
</dbReference>
<name>A0A165N8Y4_9APHY</name>
<accession>A0A165N8Y4</accession>
<keyword evidence="2" id="KW-1185">Reference proteome</keyword>
<sequence>MTLVPSLLHLPPRIDLPEQRGVMQRRKSSLKISYSSGGAGTPCPVRTLRCFSCRDRSRRAGRA</sequence>
<evidence type="ECO:0000313" key="2">
    <source>
        <dbReference type="Proteomes" id="UP000076727"/>
    </source>
</evidence>
<organism evidence="1 2">
    <name type="scientific">Daedalea quercina L-15889</name>
    <dbReference type="NCBI Taxonomy" id="1314783"/>
    <lineage>
        <taxon>Eukaryota</taxon>
        <taxon>Fungi</taxon>
        <taxon>Dikarya</taxon>
        <taxon>Basidiomycota</taxon>
        <taxon>Agaricomycotina</taxon>
        <taxon>Agaricomycetes</taxon>
        <taxon>Polyporales</taxon>
        <taxon>Fomitopsis</taxon>
    </lineage>
</organism>
<proteinExistence type="predicted"/>
<protein>
    <submittedName>
        <fullName evidence="1">Uncharacterized protein</fullName>
    </submittedName>
</protein>
<dbReference type="AlphaFoldDB" id="A0A165N8Y4"/>
<gene>
    <name evidence="1" type="ORF">DAEQUDRAFT_441909</name>
</gene>
<evidence type="ECO:0000313" key="1">
    <source>
        <dbReference type="EMBL" id="KZT66673.1"/>
    </source>
</evidence>
<dbReference type="Proteomes" id="UP000076727">
    <property type="component" value="Unassembled WGS sequence"/>
</dbReference>
<reference evidence="1 2" key="1">
    <citation type="journal article" date="2016" name="Mol. Biol. Evol.">
        <title>Comparative Genomics of Early-Diverging Mushroom-Forming Fungi Provides Insights into the Origins of Lignocellulose Decay Capabilities.</title>
        <authorList>
            <person name="Nagy L.G."/>
            <person name="Riley R."/>
            <person name="Tritt A."/>
            <person name="Adam C."/>
            <person name="Daum C."/>
            <person name="Floudas D."/>
            <person name="Sun H."/>
            <person name="Yadav J.S."/>
            <person name="Pangilinan J."/>
            <person name="Larsson K.H."/>
            <person name="Matsuura K."/>
            <person name="Barry K."/>
            <person name="Labutti K."/>
            <person name="Kuo R."/>
            <person name="Ohm R.A."/>
            <person name="Bhattacharya S.S."/>
            <person name="Shirouzu T."/>
            <person name="Yoshinaga Y."/>
            <person name="Martin F.M."/>
            <person name="Grigoriev I.V."/>
            <person name="Hibbett D.S."/>
        </authorList>
    </citation>
    <scope>NUCLEOTIDE SEQUENCE [LARGE SCALE GENOMIC DNA]</scope>
    <source>
        <strain evidence="1 2">L-15889</strain>
    </source>
</reference>